<name>A0ABN1HTM2_9SPHN</name>
<evidence type="ECO:0000313" key="2">
    <source>
        <dbReference type="EMBL" id="GAA0666967.1"/>
    </source>
</evidence>
<organism evidence="2 3">
    <name type="scientific">Sphingomonas insulae</name>
    <dbReference type="NCBI Taxonomy" id="424800"/>
    <lineage>
        <taxon>Bacteria</taxon>
        <taxon>Pseudomonadati</taxon>
        <taxon>Pseudomonadota</taxon>
        <taxon>Alphaproteobacteria</taxon>
        <taxon>Sphingomonadales</taxon>
        <taxon>Sphingomonadaceae</taxon>
        <taxon>Sphingomonas</taxon>
    </lineage>
</organism>
<dbReference type="InterPro" id="IPR036736">
    <property type="entry name" value="ACP-like_sf"/>
</dbReference>
<dbReference type="Pfam" id="PF00550">
    <property type="entry name" value="PP-binding"/>
    <property type="match status" value="1"/>
</dbReference>
<comment type="caution">
    <text evidence="2">The sequence shown here is derived from an EMBL/GenBank/DDBJ whole genome shotgun (WGS) entry which is preliminary data.</text>
</comment>
<evidence type="ECO:0000313" key="3">
    <source>
        <dbReference type="Proteomes" id="UP001500238"/>
    </source>
</evidence>
<reference evidence="2 3" key="1">
    <citation type="journal article" date="2019" name="Int. J. Syst. Evol. Microbiol.">
        <title>The Global Catalogue of Microorganisms (GCM) 10K type strain sequencing project: providing services to taxonomists for standard genome sequencing and annotation.</title>
        <authorList>
            <consortium name="The Broad Institute Genomics Platform"/>
            <consortium name="The Broad Institute Genome Sequencing Center for Infectious Disease"/>
            <person name="Wu L."/>
            <person name="Ma J."/>
        </authorList>
    </citation>
    <scope>NUCLEOTIDE SEQUENCE [LARGE SCALE GENOMIC DNA]</scope>
    <source>
        <strain evidence="2 3">JCM 14603</strain>
    </source>
</reference>
<evidence type="ECO:0000259" key="1">
    <source>
        <dbReference type="PROSITE" id="PS50075"/>
    </source>
</evidence>
<dbReference type="RefSeq" id="WP_163959182.1">
    <property type="nucleotide sequence ID" value="NZ_BAAAES010000008.1"/>
</dbReference>
<accession>A0ABN1HTM2</accession>
<keyword evidence="3" id="KW-1185">Reference proteome</keyword>
<gene>
    <name evidence="2" type="ORF">GCM10009102_16120</name>
</gene>
<dbReference type="Proteomes" id="UP001500238">
    <property type="component" value="Unassembled WGS sequence"/>
</dbReference>
<dbReference type="SUPFAM" id="SSF47336">
    <property type="entry name" value="ACP-like"/>
    <property type="match status" value="1"/>
</dbReference>
<protein>
    <recommendedName>
        <fullName evidence="1">Carrier domain-containing protein</fullName>
    </recommendedName>
</protein>
<dbReference type="PROSITE" id="PS50075">
    <property type="entry name" value="CARRIER"/>
    <property type="match status" value="1"/>
</dbReference>
<dbReference type="InterPro" id="IPR009081">
    <property type="entry name" value="PP-bd_ACP"/>
</dbReference>
<proteinExistence type="predicted"/>
<dbReference type="NCBIfam" id="NF005480">
    <property type="entry name" value="PRK07081.1"/>
    <property type="match status" value="1"/>
</dbReference>
<feature type="domain" description="Carrier" evidence="1">
    <location>
        <begin position="1"/>
        <end position="77"/>
    </location>
</feature>
<dbReference type="EMBL" id="BAAAES010000008">
    <property type="protein sequence ID" value="GAA0666967.1"/>
    <property type="molecule type" value="Genomic_DNA"/>
</dbReference>
<dbReference type="Gene3D" id="1.10.1200.10">
    <property type="entry name" value="ACP-like"/>
    <property type="match status" value="1"/>
</dbReference>
<sequence length="83" mass="8802">MERTLRAILDDVGGLARPADSLSTRDDLFVAGLTSFATVGVMLAIEDEFDVAFPDALLVRSTFVSIDALSAAITSIRDEARAA</sequence>